<evidence type="ECO:0000313" key="3">
    <source>
        <dbReference type="EMBL" id="AKN63418.1"/>
    </source>
</evidence>
<name>A0A023MI89_GVAS</name>
<evidence type="ECO:0000313" key="4">
    <source>
        <dbReference type="Proteomes" id="UP000232958"/>
    </source>
</evidence>
<dbReference type="InterPro" id="IPR019670">
    <property type="entry name" value="DUF2523"/>
</dbReference>
<proteinExistence type="predicted"/>
<keyword evidence="1" id="KW-0812">Transmembrane</keyword>
<keyword evidence="1" id="KW-0472">Membrane</keyword>
<organismHost>
    <name type="scientific">Agrotis segetum</name>
    <name type="common">Turnip moth</name>
    <dbReference type="NCBI Taxonomy" id="47767"/>
</organismHost>
<protein>
    <submittedName>
        <fullName evidence="2">Uncharacterized protein</fullName>
    </submittedName>
</protein>
<dbReference type="EMBL" id="KC994902">
    <property type="protein sequence ID" value="AHN92180.1"/>
    <property type="molecule type" value="Genomic_DNA"/>
</dbReference>
<evidence type="ECO:0000256" key="1">
    <source>
        <dbReference type="SAM" id="Phobius"/>
    </source>
</evidence>
<dbReference type="Pfam" id="PF10734">
    <property type="entry name" value="DUF2523"/>
    <property type="match status" value="1"/>
</dbReference>
<feature type="transmembrane region" description="Helical" evidence="1">
    <location>
        <begin position="20"/>
        <end position="40"/>
    </location>
</feature>
<reference evidence="3 4" key="2">
    <citation type="submission" date="2015-05" db="EMBL/GenBank/DDBJ databases">
        <title>Complete Sequence of an Agrotis segetum granulovirus isolate from Europe.</title>
        <authorList>
            <person name="Gueli Alletti G."/>
            <person name="Wennmann J.T."/>
            <person name="Jehle J.A."/>
        </authorList>
    </citation>
    <scope>NUCLEOTIDE SEQUENCE [LARGE SCALE GENOMIC DNA]</scope>
    <source>
        <strain evidence="3 4">DA</strain>
    </source>
</reference>
<reference evidence="2" key="1">
    <citation type="journal article" date="2014" name="Arch. Virol.">
        <title>Complete genome sequence of Agrotis segetum granulovirus Shanghai strain.</title>
        <authorList>
            <person name="Zhang X."/>
            <person name="Liang Z."/>
            <person name="Yin X."/>
            <person name="Wang J."/>
            <person name="Shao X."/>
        </authorList>
    </citation>
    <scope>NUCLEOTIDE SEQUENCE</scope>
    <source>
        <strain evidence="2">L1</strain>
    </source>
</reference>
<organism evidence="2">
    <name type="scientific">Agrotis segetum granulosis virus</name>
    <name type="common">AsGV</name>
    <name type="synonym">Agrotis segetum granulovirus</name>
    <dbReference type="NCBI Taxonomy" id="10464"/>
    <lineage>
        <taxon>Viruses</taxon>
        <taxon>Viruses incertae sedis</taxon>
        <taxon>Naldaviricetes</taxon>
        <taxon>Lefavirales</taxon>
        <taxon>Baculoviridae</taxon>
        <taxon>Betabaculovirus</taxon>
        <taxon>Betabaculovirus agsegetum</taxon>
    </lineage>
</organism>
<dbReference type="Proteomes" id="UP000232958">
    <property type="component" value="Segment"/>
</dbReference>
<gene>
    <name evidence="2" type="ORF">AsGV141</name>
    <name evidence="3" type="ORF">AsGV144</name>
</gene>
<keyword evidence="1" id="KW-1133">Transmembrane helix</keyword>
<accession>A0A023MI89</accession>
<dbReference type="EMBL" id="KR584663">
    <property type="protein sequence ID" value="AKN63418.1"/>
    <property type="molecule type" value="Genomic_DNA"/>
</dbReference>
<evidence type="ECO:0000313" key="2">
    <source>
        <dbReference type="EMBL" id="AHN92180.1"/>
    </source>
</evidence>
<keyword evidence="4" id="KW-1185">Reference proteome</keyword>
<sequence length="61" mass="7032">MENLTRFNQTNMGFFSRFSWKMVILVLVAVLAIIAVSYNFSDEFIKDTSNPLSGKVQRVKE</sequence>